<accession>A0A6P4ZFQ7</accession>
<dbReference type="Proteomes" id="UP000515135">
    <property type="component" value="Unplaced"/>
</dbReference>
<dbReference type="KEGG" id="bbel:109476311"/>
<dbReference type="InterPro" id="IPR024607">
    <property type="entry name" value="Sulfatase_CS"/>
</dbReference>
<reference evidence="10" key="1">
    <citation type="submission" date="2025-08" db="UniProtKB">
        <authorList>
            <consortium name="RefSeq"/>
        </authorList>
    </citation>
    <scope>IDENTIFICATION</scope>
    <source>
        <tissue evidence="10">Gonad</tissue>
    </source>
</reference>
<keyword evidence="7" id="KW-0472">Membrane</keyword>
<dbReference type="GO" id="GO:0005737">
    <property type="term" value="C:cytoplasm"/>
    <property type="evidence" value="ECO:0007669"/>
    <property type="project" value="UniProtKB-ARBA"/>
</dbReference>
<feature type="transmembrane region" description="Helical" evidence="7">
    <location>
        <begin position="225"/>
        <end position="244"/>
    </location>
</feature>
<evidence type="ECO:0000256" key="3">
    <source>
        <dbReference type="ARBA" id="ARBA00022723"/>
    </source>
</evidence>
<dbReference type="PROSITE" id="PS00523">
    <property type="entry name" value="SULFATASE_1"/>
    <property type="match status" value="1"/>
</dbReference>
<dbReference type="Pfam" id="PF00884">
    <property type="entry name" value="Sulfatase"/>
    <property type="match status" value="1"/>
</dbReference>
<dbReference type="Gene3D" id="3.40.720.10">
    <property type="entry name" value="Alkaline Phosphatase, subunit A"/>
    <property type="match status" value="1"/>
</dbReference>
<dbReference type="Gene3D" id="1.10.287.550">
    <property type="entry name" value="Helix hairpin bin"/>
    <property type="match status" value="1"/>
</dbReference>
<dbReference type="SUPFAM" id="SSF53649">
    <property type="entry name" value="Alkaline phosphatase-like"/>
    <property type="match status" value="1"/>
</dbReference>
<feature type="transmembrane region" description="Helical" evidence="7">
    <location>
        <begin position="250"/>
        <end position="270"/>
    </location>
</feature>
<feature type="domain" description="Sulfatase N-terminal" evidence="8">
    <location>
        <begin position="58"/>
        <end position="443"/>
    </location>
</feature>
<protein>
    <submittedName>
        <fullName evidence="10">Arylsulfatase H-like</fullName>
    </submittedName>
</protein>
<dbReference type="Pfam" id="PF14707">
    <property type="entry name" value="Sulfatase_C"/>
    <property type="match status" value="1"/>
</dbReference>
<dbReference type="GO" id="GO:0046872">
    <property type="term" value="F:metal ion binding"/>
    <property type="evidence" value="ECO:0007669"/>
    <property type="project" value="UniProtKB-KW"/>
</dbReference>
<dbReference type="PANTHER" id="PTHR42693:SF49">
    <property type="entry name" value="SULFATASE N-TERMINAL DOMAIN-CONTAINING PROTEIN"/>
    <property type="match status" value="1"/>
</dbReference>
<keyword evidence="3" id="KW-0479">Metal-binding</keyword>
<evidence type="ECO:0000256" key="2">
    <source>
        <dbReference type="ARBA" id="ARBA00008779"/>
    </source>
</evidence>
<dbReference type="GO" id="GO:0012505">
    <property type="term" value="C:endomembrane system"/>
    <property type="evidence" value="ECO:0007669"/>
    <property type="project" value="UniProtKB-ARBA"/>
</dbReference>
<evidence type="ECO:0000256" key="7">
    <source>
        <dbReference type="SAM" id="Phobius"/>
    </source>
</evidence>
<organism evidence="9 10">
    <name type="scientific">Branchiostoma belcheri</name>
    <name type="common">Amphioxus</name>
    <dbReference type="NCBI Taxonomy" id="7741"/>
    <lineage>
        <taxon>Eukaryota</taxon>
        <taxon>Metazoa</taxon>
        <taxon>Chordata</taxon>
        <taxon>Cephalochordata</taxon>
        <taxon>Leptocardii</taxon>
        <taxon>Amphioxiformes</taxon>
        <taxon>Branchiostomatidae</taxon>
        <taxon>Branchiostoma</taxon>
    </lineage>
</organism>
<comment type="similarity">
    <text evidence="2">Belongs to the sulfatase family.</text>
</comment>
<dbReference type="GO" id="GO:0004065">
    <property type="term" value="F:arylsulfatase activity"/>
    <property type="evidence" value="ECO:0007669"/>
    <property type="project" value="TreeGrafter"/>
</dbReference>
<name>A0A6P4ZFQ7_BRABE</name>
<keyword evidence="7" id="KW-0812">Transmembrane</keyword>
<evidence type="ECO:0000259" key="8">
    <source>
        <dbReference type="Pfam" id="PF00884"/>
    </source>
</evidence>
<evidence type="ECO:0000256" key="4">
    <source>
        <dbReference type="ARBA" id="ARBA00022801"/>
    </source>
</evidence>
<evidence type="ECO:0000256" key="5">
    <source>
        <dbReference type="ARBA" id="ARBA00022837"/>
    </source>
</evidence>
<dbReference type="PANTHER" id="PTHR42693">
    <property type="entry name" value="ARYLSULFATASE FAMILY MEMBER"/>
    <property type="match status" value="1"/>
</dbReference>
<keyword evidence="9" id="KW-1185">Reference proteome</keyword>
<dbReference type="AlphaFoldDB" id="A0A6P4ZFQ7"/>
<dbReference type="RefSeq" id="XP_019632784.1">
    <property type="nucleotide sequence ID" value="XM_019777225.1"/>
</dbReference>
<keyword evidence="4" id="KW-0378">Hydrolase</keyword>
<keyword evidence="7" id="KW-1133">Transmembrane helix</keyword>
<evidence type="ECO:0000313" key="10">
    <source>
        <dbReference type="RefSeq" id="XP_019632784.1"/>
    </source>
</evidence>
<proteinExistence type="inferred from homology"/>
<gene>
    <name evidence="10" type="primary">LOC109476311</name>
</gene>
<evidence type="ECO:0000313" key="9">
    <source>
        <dbReference type="Proteomes" id="UP000515135"/>
    </source>
</evidence>
<dbReference type="Gene3D" id="3.30.1120.10">
    <property type="match status" value="1"/>
</dbReference>
<dbReference type="InterPro" id="IPR050738">
    <property type="entry name" value="Sulfatase"/>
</dbReference>
<dbReference type="PROSITE" id="PS00149">
    <property type="entry name" value="SULFATASE_2"/>
    <property type="match status" value="1"/>
</dbReference>
<dbReference type="GeneID" id="109476311"/>
<evidence type="ECO:0000256" key="1">
    <source>
        <dbReference type="ARBA" id="ARBA00001913"/>
    </source>
</evidence>
<comment type="cofactor">
    <cofactor evidence="1">
        <name>Ca(2+)</name>
        <dbReference type="ChEBI" id="CHEBI:29108"/>
    </cofactor>
</comment>
<evidence type="ECO:0000256" key="6">
    <source>
        <dbReference type="SAM" id="MobiDB-lite"/>
    </source>
</evidence>
<dbReference type="InterPro" id="IPR000917">
    <property type="entry name" value="Sulfatase_N"/>
</dbReference>
<sequence length="616" mass="69245">MAAQFRHIPAAKHHGPRTDEESLSWVREGVSGNKMAGVLWMVVLSAVLPMISRADDRPNFVFFVADDLGIGDVGCFGNDTLRTPNIDRIAANGAKLTQHLAAAAVCTPSRSAFLTGRLPVRFGMAGTDRPLAYIFLAAPSGLPRSEVTFPQMAKDHGYQTALIGKWHLGLNCKWVGDHCHHPNKFGFDYFYGFPGSNAPECDPDNVTAGATGKFAADRIYTRFRVWEVALSVFLGLLALKYFRYVQWKTVIVFSVVGWSTVICTYAFWANGRQFNCVMMRDDDVIEQPYDVSTMTPRMTLEATRFLEERKAKKEPFLLEVSYWNAHTALLPYKEFRGKSRHGLYGDTVEEMDWSIGVVMATLERLGLTNNTFVYFTSDNGAHMEIGDAGGWNGKYKGSKGQGGSEGGIRMPTLVQWPRKIKPGTVVTEATSQMDIFPTLAEILKAPLPQDRVMDGRNILPLLGGAKKPSPHDFLFHYCGDRLHAVRYRPRKGKVTWKAHYASYNWEPGTTRCGVDRLVCFCDVPFVTWNDPPLLYDVTNDPTEDRPISADSNPKYREVLDVIMKAVAEHRQNLTEVPNQFRIPLFFPRPWLQPCCNFPYCNCQEKVDLSPLKITAQ</sequence>
<keyword evidence="5" id="KW-0106">Calcium</keyword>
<dbReference type="FunFam" id="3.30.1120.10:FF:000001">
    <property type="entry name" value="Arylsulfatase E"/>
    <property type="match status" value="1"/>
</dbReference>
<dbReference type="OrthoDB" id="103349at2759"/>
<dbReference type="InterPro" id="IPR017850">
    <property type="entry name" value="Alkaline_phosphatase_core_sf"/>
</dbReference>
<feature type="region of interest" description="Disordered" evidence="6">
    <location>
        <begin position="1"/>
        <end position="21"/>
    </location>
</feature>